<keyword evidence="3" id="KW-1185">Reference proteome</keyword>
<proteinExistence type="predicted"/>
<sequence>MTEPEDLDEDLFADLYEGDDNPIKPQHDTKAPAFDSVVSPQPAPNSVNPTATASDSQQNHENVQESSPEQLKSTQEEPYVPAEGDQQMYGNVQNGESSNNWEEGHMNDYGDGSTETQGTGIKEDG</sequence>
<accession>A0A9P8LHH1</accession>
<dbReference type="EMBL" id="JAGHQM010000091">
    <property type="protein sequence ID" value="KAH0565475.1"/>
    <property type="molecule type" value="Genomic_DNA"/>
</dbReference>
<feature type="compositionally biased region" description="Polar residues" evidence="1">
    <location>
        <begin position="44"/>
        <end position="73"/>
    </location>
</feature>
<reference evidence="2" key="1">
    <citation type="submission" date="2021-03" db="EMBL/GenBank/DDBJ databases">
        <title>Comparative genomics and phylogenomic investigation of the class Geoglossomycetes provide insights into ecological specialization and systematics.</title>
        <authorList>
            <person name="Melie T."/>
            <person name="Pirro S."/>
            <person name="Miller A.N."/>
            <person name="Quandt A."/>
        </authorList>
    </citation>
    <scope>NUCLEOTIDE SEQUENCE</scope>
    <source>
        <strain evidence="2">CAQ_001_2017</strain>
    </source>
</reference>
<name>A0A9P8LHH1_9PEZI</name>
<evidence type="ECO:0000313" key="3">
    <source>
        <dbReference type="Proteomes" id="UP000750711"/>
    </source>
</evidence>
<organism evidence="2 3">
    <name type="scientific">Trichoglossum hirsutum</name>
    <dbReference type="NCBI Taxonomy" id="265104"/>
    <lineage>
        <taxon>Eukaryota</taxon>
        <taxon>Fungi</taxon>
        <taxon>Dikarya</taxon>
        <taxon>Ascomycota</taxon>
        <taxon>Pezizomycotina</taxon>
        <taxon>Geoglossomycetes</taxon>
        <taxon>Geoglossales</taxon>
        <taxon>Geoglossaceae</taxon>
        <taxon>Trichoglossum</taxon>
    </lineage>
</organism>
<dbReference type="AlphaFoldDB" id="A0A9P8LHH1"/>
<gene>
    <name evidence="2" type="ORF">GP486_001135</name>
</gene>
<feature type="region of interest" description="Disordered" evidence="1">
    <location>
        <begin position="1"/>
        <end position="125"/>
    </location>
</feature>
<feature type="compositionally biased region" description="Polar residues" evidence="1">
    <location>
        <begin position="88"/>
        <end position="101"/>
    </location>
</feature>
<comment type="caution">
    <text evidence="2">The sequence shown here is derived from an EMBL/GenBank/DDBJ whole genome shotgun (WGS) entry which is preliminary data.</text>
</comment>
<evidence type="ECO:0000256" key="1">
    <source>
        <dbReference type="SAM" id="MobiDB-lite"/>
    </source>
</evidence>
<feature type="compositionally biased region" description="Acidic residues" evidence="1">
    <location>
        <begin position="1"/>
        <end position="20"/>
    </location>
</feature>
<protein>
    <submittedName>
        <fullName evidence="2">Uncharacterized protein</fullName>
    </submittedName>
</protein>
<dbReference type="Proteomes" id="UP000750711">
    <property type="component" value="Unassembled WGS sequence"/>
</dbReference>
<feature type="compositionally biased region" description="Basic and acidic residues" evidence="1">
    <location>
        <begin position="21"/>
        <end position="30"/>
    </location>
</feature>
<evidence type="ECO:0000313" key="2">
    <source>
        <dbReference type="EMBL" id="KAH0565475.1"/>
    </source>
</evidence>